<accession>A0ABW3ZBQ4</accession>
<evidence type="ECO:0008006" key="3">
    <source>
        <dbReference type="Google" id="ProtNLM"/>
    </source>
</evidence>
<sequence length="80" mass="7891">RFRASAVRSSTGGGASVAFATLDRPACVGDSGGPITDGSGAVWGLIAAVLKPVGGCGTRVTATPVDPASDGFRRMRAALD</sequence>
<dbReference type="InterPro" id="IPR009003">
    <property type="entry name" value="Peptidase_S1_PA"/>
</dbReference>
<keyword evidence="2" id="KW-1185">Reference proteome</keyword>
<comment type="caution">
    <text evidence="1">The sequence shown here is derived from an EMBL/GenBank/DDBJ whole genome shotgun (WGS) entry which is preliminary data.</text>
</comment>
<name>A0ABW3ZBQ4_9HYPH</name>
<dbReference type="Proteomes" id="UP001597171">
    <property type="component" value="Unassembled WGS sequence"/>
</dbReference>
<evidence type="ECO:0000313" key="2">
    <source>
        <dbReference type="Proteomes" id="UP001597171"/>
    </source>
</evidence>
<organism evidence="1 2">
    <name type="scientific">Methylopila musalis</name>
    <dbReference type="NCBI Taxonomy" id="1134781"/>
    <lineage>
        <taxon>Bacteria</taxon>
        <taxon>Pseudomonadati</taxon>
        <taxon>Pseudomonadota</taxon>
        <taxon>Alphaproteobacteria</taxon>
        <taxon>Hyphomicrobiales</taxon>
        <taxon>Methylopilaceae</taxon>
        <taxon>Methylopila</taxon>
    </lineage>
</organism>
<evidence type="ECO:0000313" key="1">
    <source>
        <dbReference type="EMBL" id="MFD1333540.1"/>
    </source>
</evidence>
<feature type="non-terminal residue" evidence="1">
    <location>
        <position position="1"/>
    </location>
</feature>
<proteinExistence type="predicted"/>
<dbReference type="SUPFAM" id="SSF50494">
    <property type="entry name" value="Trypsin-like serine proteases"/>
    <property type="match status" value="1"/>
</dbReference>
<reference evidence="2" key="1">
    <citation type="journal article" date="2019" name="Int. J. Syst. Evol. Microbiol.">
        <title>The Global Catalogue of Microorganisms (GCM) 10K type strain sequencing project: providing services to taxonomists for standard genome sequencing and annotation.</title>
        <authorList>
            <consortium name="The Broad Institute Genomics Platform"/>
            <consortium name="The Broad Institute Genome Sequencing Center for Infectious Disease"/>
            <person name="Wu L."/>
            <person name="Ma J."/>
        </authorList>
    </citation>
    <scope>NUCLEOTIDE SEQUENCE [LARGE SCALE GENOMIC DNA]</scope>
    <source>
        <strain evidence="2">CCUG 61696</strain>
    </source>
</reference>
<protein>
    <recommendedName>
        <fullName evidence="3">Trypsin-like serine protease</fullName>
    </recommendedName>
</protein>
<dbReference type="EMBL" id="JBHTMX010000252">
    <property type="protein sequence ID" value="MFD1333540.1"/>
    <property type="molecule type" value="Genomic_DNA"/>
</dbReference>
<gene>
    <name evidence="1" type="ORF">ACFQ4O_16180</name>
</gene>